<evidence type="ECO:0000313" key="1">
    <source>
        <dbReference type="EMBL" id="GAH26749.1"/>
    </source>
</evidence>
<reference evidence="1" key="1">
    <citation type="journal article" date="2014" name="Front. Microbiol.">
        <title>High frequency of phylogenetically diverse reductive dehalogenase-homologous genes in deep subseafloor sedimentary metagenomes.</title>
        <authorList>
            <person name="Kawai M."/>
            <person name="Futagami T."/>
            <person name="Toyoda A."/>
            <person name="Takaki Y."/>
            <person name="Nishi S."/>
            <person name="Hori S."/>
            <person name="Arai W."/>
            <person name="Tsubouchi T."/>
            <person name="Morono Y."/>
            <person name="Uchiyama I."/>
            <person name="Ito T."/>
            <person name="Fujiyama A."/>
            <person name="Inagaki F."/>
            <person name="Takami H."/>
        </authorList>
    </citation>
    <scope>NUCLEOTIDE SEQUENCE</scope>
    <source>
        <strain evidence="1">Expedition CK06-06</strain>
    </source>
</reference>
<proteinExistence type="predicted"/>
<comment type="caution">
    <text evidence="1">The sequence shown here is derived from an EMBL/GenBank/DDBJ whole genome shotgun (WGS) entry which is preliminary data.</text>
</comment>
<sequence length="69" mass="8090">WFYREELMKVDRGMSITLIPKLIRRRMIRLGILECRRGLDQASGFILSPRGRKILDDYKNAHALEGEEG</sequence>
<feature type="non-terminal residue" evidence="1">
    <location>
        <position position="1"/>
    </location>
</feature>
<dbReference type="AlphaFoldDB" id="X1FBG1"/>
<accession>X1FBG1</accession>
<organism evidence="1">
    <name type="scientific">marine sediment metagenome</name>
    <dbReference type="NCBI Taxonomy" id="412755"/>
    <lineage>
        <taxon>unclassified sequences</taxon>
        <taxon>metagenomes</taxon>
        <taxon>ecological metagenomes</taxon>
    </lineage>
</organism>
<dbReference type="EMBL" id="BARU01002323">
    <property type="protein sequence ID" value="GAH26749.1"/>
    <property type="molecule type" value="Genomic_DNA"/>
</dbReference>
<gene>
    <name evidence="1" type="ORF">S03H2_05539</name>
</gene>
<name>X1FBG1_9ZZZZ</name>
<protein>
    <submittedName>
        <fullName evidence="1">Uncharacterized protein</fullName>
    </submittedName>
</protein>